<dbReference type="Proteomes" id="UP001596380">
    <property type="component" value="Unassembled WGS sequence"/>
</dbReference>
<gene>
    <name evidence="2" type="ORF">ACFQKB_01995</name>
</gene>
<organism evidence="2 3">
    <name type="scientific">Actinomadura yumaensis</name>
    <dbReference type="NCBI Taxonomy" id="111807"/>
    <lineage>
        <taxon>Bacteria</taxon>
        <taxon>Bacillati</taxon>
        <taxon>Actinomycetota</taxon>
        <taxon>Actinomycetes</taxon>
        <taxon>Streptosporangiales</taxon>
        <taxon>Thermomonosporaceae</taxon>
        <taxon>Actinomadura</taxon>
    </lineage>
</organism>
<evidence type="ECO:0000313" key="2">
    <source>
        <dbReference type="EMBL" id="MFC6878530.1"/>
    </source>
</evidence>
<dbReference type="InterPro" id="IPR043917">
    <property type="entry name" value="DUF5753"/>
</dbReference>
<dbReference type="RefSeq" id="WP_160819885.1">
    <property type="nucleotide sequence ID" value="NZ_JBHSXE010000001.1"/>
</dbReference>
<evidence type="ECO:0000313" key="3">
    <source>
        <dbReference type="Proteomes" id="UP001596380"/>
    </source>
</evidence>
<accession>A0ABW2CBL8</accession>
<dbReference type="Gene3D" id="1.10.260.40">
    <property type="entry name" value="lambda repressor-like DNA-binding domains"/>
    <property type="match status" value="1"/>
</dbReference>
<dbReference type="InterPro" id="IPR001387">
    <property type="entry name" value="Cro/C1-type_HTH"/>
</dbReference>
<evidence type="ECO:0000259" key="1">
    <source>
        <dbReference type="PROSITE" id="PS50943"/>
    </source>
</evidence>
<dbReference type="PROSITE" id="PS50943">
    <property type="entry name" value="HTH_CROC1"/>
    <property type="match status" value="1"/>
</dbReference>
<comment type="caution">
    <text evidence="2">The sequence shown here is derived from an EMBL/GenBank/DDBJ whole genome shotgun (WGS) entry which is preliminary data.</text>
</comment>
<proteinExistence type="predicted"/>
<feature type="domain" description="HTH cro/C1-type" evidence="1">
    <location>
        <begin position="17"/>
        <end position="73"/>
    </location>
</feature>
<reference evidence="3" key="1">
    <citation type="journal article" date="2019" name="Int. J. Syst. Evol. Microbiol.">
        <title>The Global Catalogue of Microorganisms (GCM) 10K type strain sequencing project: providing services to taxonomists for standard genome sequencing and annotation.</title>
        <authorList>
            <consortium name="The Broad Institute Genomics Platform"/>
            <consortium name="The Broad Institute Genome Sequencing Center for Infectious Disease"/>
            <person name="Wu L."/>
            <person name="Ma J."/>
        </authorList>
    </citation>
    <scope>NUCLEOTIDE SEQUENCE [LARGE SCALE GENOMIC DNA]</scope>
    <source>
        <strain evidence="3">JCM 3369</strain>
    </source>
</reference>
<dbReference type="EMBL" id="JBHSXS010000001">
    <property type="protein sequence ID" value="MFC6878530.1"/>
    <property type="molecule type" value="Genomic_DNA"/>
</dbReference>
<dbReference type="Pfam" id="PF13560">
    <property type="entry name" value="HTH_31"/>
    <property type="match status" value="1"/>
</dbReference>
<sequence>MAPRKPTAQTIAFGAEVTRLRIEAGLTRLELAKRACVTRGYIAQVENGITRCRKDFAERLDKVFSSGTALADLWDDILRSAAYPKFFRDYPAAEATAVLLRAYHETFVFGLFQTKAYARTLLLDDNDFEGRMRRQAVLKSENPPTIGLVLGEAALYRQVGSPQLMREQLDYLVEVSQWENVTLQIAPTAHYRGVSGSFDLATQEDGAELLYLETSVGGHTSSDRADILHIVKAFTLLQARALSADDSRELIRKVALERWTET</sequence>
<dbReference type="CDD" id="cd00093">
    <property type="entry name" value="HTH_XRE"/>
    <property type="match status" value="1"/>
</dbReference>
<dbReference type="InterPro" id="IPR010982">
    <property type="entry name" value="Lambda_DNA-bd_dom_sf"/>
</dbReference>
<dbReference type="SUPFAM" id="SSF47413">
    <property type="entry name" value="lambda repressor-like DNA-binding domains"/>
    <property type="match status" value="1"/>
</dbReference>
<keyword evidence="3" id="KW-1185">Reference proteome</keyword>
<protein>
    <submittedName>
        <fullName evidence="2">Helix-turn-helix domain-containing protein</fullName>
    </submittedName>
</protein>
<name>A0ABW2CBL8_9ACTN</name>
<dbReference type="Pfam" id="PF19054">
    <property type="entry name" value="DUF5753"/>
    <property type="match status" value="1"/>
</dbReference>
<dbReference type="SMART" id="SM00530">
    <property type="entry name" value="HTH_XRE"/>
    <property type="match status" value="1"/>
</dbReference>